<dbReference type="GO" id="GO:0070086">
    <property type="term" value="P:ubiquitin-dependent endocytosis"/>
    <property type="evidence" value="ECO:0007669"/>
    <property type="project" value="TreeGrafter"/>
</dbReference>
<dbReference type="InterPro" id="IPR011021">
    <property type="entry name" value="Arrestin-like_N"/>
</dbReference>
<dbReference type="CDD" id="cd22952">
    <property type="entry name" value="ART10-like"/>
    <property type="match status" value="1"/>
</dbReference>
<feature type="compositionally biased region" description="Polar residues" evidence="1">
    <location>
        <begin position="155"/>
        <end position="165"/>
    </location>
</feature>
<evidence type="ECO:0000313" key="5">
    <source>
        <dbReference type="Proteomes" id="UP000654913"/>
    </source>
</evidence>
<dbReference type="GO" id="GO:0005829">
    <property type="term" value="C:cytosol"/>
    <property type="evidence" value="ECO:0007669"/>
    <property type="project" value="TreeGrafter"/>
</dbReference>
<proteinExistence type="predicted"/>
<dbReference type="InterPro" id="IPR014756">
    <property type="entry name" value="Ig_E-set"/>
</dbReference>
<keyword evidence="2" id="KW-0732">Signal</keyword>
<feature type="signal peptide" evidence="2">
    <location>
        <begin position="1"/>
        <end position="27"/>
    </location>
</feature>
<accession>A0A7R7XY55</accession>
<reference evidence="4" key="1">
    <citation type="submission" date="2021-01" db="EMBL/GenBank/DDBJ databases">
        <authorList>
            <consortium name="Aspergillus puulaauensis MK2 genome sequencing consortium"/>
            <person name="Kazuki M."/>
            <person name="Futagami T."/>
        </authorList>
    </citation>
    <scope>NUCLEOTIDE SEQUENCE</scope>
    <source>
        <strain evidence="4">MK2</strain>
    </source>
</reference>
<dbReference type="GeneID" id="64978980"/>
<dbReference type="GO" id="GO:0005886">
    <property type="term" value="C:plasma membrane"/>
    <property type="evidence" value="ECO:0007669"/>
    <property type="project" value="TreeGrafter"/>
</dbReference>
<dbReference type="GO" id="GO:0030674">
    <property type="term" value="F:protein-macromolecule adaptor activity"/>
    <property type="evidence" value="ECO:0007669"/>
    <property type="project" value="TreeGrafter"/>
</dbReference>
<dbReference type="GO" id="GO:0031625">
    <property type="term" value="F:ubiquitin protein ligase binding"/>
    <property type="evidence" value="ECO:0007669"/>
    <property type="project" value="TreeGrafter"/>
</dbReference>
<keyword evidence="5" id="KW-1185">Reference proteome</keyword>
<dbReference type="InterPro" id="IPR014752">
    <property type="entry name" value="Arrestin-like_C"/>
</dbReference>
<dbReference type="Pfam" id="PF00339">
    <property type="entry name" value="Arrestin_N"/>
    <property type="match status" value="1"/>
</dbReference>
<dbReference type="Gene3D" id="2.60.40.640">
    <property type="match status" value="1"/>
</dbReference>
<dbReference type="PANTHER" id="PTHR11188">
    <property type="entry name" value="ARRESTIN DOMAIN CONTAINING PROTEIN"/>
    <property type="match status" value="1"/>
</dbReference>
<name>A0A7R7XY55_9EURO</name>
<evidence type="ECO:0000313" key="4">
    <source>
        <dbReference type="EMBL" id="BCS28983.1"/>
    </source>
</evidence>
<protein>
    <recommendedName>
        <fullName evidence="3">Arrestin-like N-terminal domain-containing protein</fullName>
    </recommendedName>
</protein>
<reference evidence="4" key="2">
    <citation type="submission" date="2021-02" db="EMBL/GenBank/DDBJ databases">
        <title>Aspergillus puulaauensis MK2 genome sequence.</title>
        <authorList>
            <person name="Futagami T."/>
            <person name="Mori K."/>
            <person name="Kadooka C."/>
            <person name="Tanaka T."/>
        </authorList>
    </citation>
    <scope>NUCLEOTIDE SEQUENCE</scope>
    <source>
        <strain evidence="4">MK2</strain>
    </source>
</reference>
<feature type="chain" id="PRO_5030800585" description="Arrestin-like N-terminal domain-containing protein" evidence="2">
    <location>
        <begin position="28"/>
        <end position="409"/>
    </location>
</feature>
<dbReference type="RefSeq" id="XP_041561169.1">
    <property type="nucleotide sequence ID" value="XM_041695439.1"/>
</dbReference>
<sequence>MRTAGHGLTTNTHARMLFLSLLFHASAWLKARRSNSMLSQVDRFLGASPCMDVRIHLCKESSADAVAGQVVLASDSQLDIATVAIRLSGSATSRVHSGRLTESHQLFNTSEQLFPPSKCANSFTCKNVTLPPGEHVFAFSIKLPQTTQHHRTSKRSQLPPSTGDKSSPEEIKYVLEATVRRNGRGLLHGGRKATRDINIYSQPTTTLPSNTQIQTETRRITSSAGGTEPSSICEASAKLLNGPFLVLNNPIPLSVELTNINSDDIYLHDFQSMLFETTEVRAKGHSESHTRSWVVQTMANLQQPFVPEIRDSGGGNGEELVFSLDRSLWGRYLIPPFLAPTFETCNIRRGYRLEVRLGVSFGGSNIRIVEFQFPVHVVSLGGSSLPPGIDMEVPAPEYREKELEGLSGV</sequence>
<gene>
    <name evidence="4" type="ORF">APUU_70553S</name>
</gene>
<organism evidence="4 5">
    <name type="scientific">Aspergillus puulaauensis</name>
    <dbReference type="NCBI Taxonomy" id="1220207"/>
    <lineage>
        <taxon>Eukaryota</taxon>
        <taxon>Fungi</taxon>
        <taxon>Dikarya</taxon>
        <taxon>Ascomycota</taxon>
        <taxon>Pezizomycotina</taxon>
        <taxon>Eurotiomycetes</taxon>
        <taxon>Eurotiomycetidae</taxon>
        <taxon>Eurotiales</taxon>
        <taxon>Aspergillaceae</taxon>
        <taxon>Aspergillus</taxon>
    </lineage>
</organism>
<dbReference type="Proteomes" id="UP000654913">
    <property type="component" value="Chromosome 7"/>
</dbReference>
<dbReference type="EMBL" id="AP024449">
    <property type="protein sequence ID" value="BCS28983.1"/>
    <property type="molecule type" value="Genomic_DNA"/>
</dbReference>
<dbReference type="OrthoDB" id="3365616at2759"/>
<dbReference type="SUPFAM" id="SSF81296">
    <property type="entry name" value="E set domains"/>
    <property type="match status" value="1"/>
</dbReference>
<feature type="region of interest" description="Disordered" evidence="1">
    <location>
        <begin position="145"/>
        <end position="169"/>
    </location>
</feature>
<feature type="domain" description="Arrestin-like N-terminal" evidence="3">
    <location>
        <begin position="64"/>
        <end position="182"/>
    </location>
</feature>
<evidence type="ECO:0000259" key="3">
    <source>
        <dbReference type="Pfam" id="PF00339"/>
    </source>
</evidence>
<dbReference type="AlphaFoldDB" id="A0A7R7XY55"/>
<evidence type="ECO:0000256" key="1">
    <source>
        <dbReference type="SAM" id="MobiDB-lite"/>
    </source>
</evidence>
<evidence type="ECO:0000256" key="2">
    <source>
        <dbReference type="SAM" id="SignalP"/>
    </source>
</evidence>
<dbReference type="KEGG" id="apuu:APUU_70553S"/>
<dbReference type="PANTHER" id="PTHR11188:SF166">
    <property type="entry name" value="ARRESTIN (OR S-ANTIGEN), N-TERMINAL DOMAIN PROTEIN (AFU_ORTHOLOGUE AFUA_7G02050)"/>
    <property type="match status" value="1"/>
</dbReference>
<dbReference type="InterPro" id="IPR050357">
    <property type="entry name" value="Arrestin_domain-protein"/>
</dbReference>